<evidence type="ECO:0000313" key="3">
    <source>
        <dbReference type="Proteomes" id="UP000179621"/>
    </source>
</evidence>
<evidence type="ECO:0008006" key="4">
    <source>
        <dbReference type="Google" id="ProtNLM"/>
    </source>
</evidence>
<organism evidence="2 3">
    <name type="scientific">Mycobacteroides saopaulense</name>
    <dbReference type="NCBI Taxonomy" id="1578165"/>
    <lineage>
        <taxon>Bacteria</taxon>
        <taxon>Bacillati</taxon>
        <taxon>Actinomycetota</taxon>
        <taxon>Actinomycetes</taxon>
        <taxon>Mycobacteriales</taxon>
        <taxon>Mycobacteriaceae</taxon>
        <taxon>Mycobacteroides</taxon>
    </lineage>
</organism>
<comment type="caution">
    <text evidence="2">The sequence shown here is derived from an EMBL/GenBank/DDBJ whole genome shotgun (WGS) entry which is preliminary data.</text>
</comment>
<reference evidence="2 3" key="1">
    <citation type="submission" date="2016-10" db="EMBL/GenBank/DDBJ databases">
        <title>Evaluation of Human, Animal and Environmental Mycobacterium chelonae Isolates by Core Genome Phylogenomic Analysis, Targeted Gene Comparison, and Anti-microbial Susceptibility Patterns: A Tale of Mistaken Identities.</title>
        <authorList>
            <person name="Fogelson S.B."/>
            <person name="Camus A.C."/>
            <person name="Lorenz W."/>
            <person name="Vasireddy R."/>
            <person name="Vasireddy S."/>
            <person name="Smith T."/>
            <person name="Brown-Elliott B.A."/>
            <person name="Wallace R.J.Jr."/>
            <person name="Hasan N.A."/>
            <person name="Reischl U."/>
            <person name="Sanchez S."/>
        </authorList>
    </citation>
    <scope>NUCLEOTIDE SEQUENCE [LARGE SCALE GENOMIC DNA]</scope>
    <source>
        <strain evidence="2 3">8528</strain>
    </source>
</reference>
<dbReference type="RefSeq" id="WP_070912697.1">
    <property type="nucleotide sequence ID" value="NZ_MLIC01000006.1"/>
</dbReference>
<feature type="region of interest" description="Disordered" evidence="1">
    <location>
        <begin position="89"/>
        <end position="121"/>
    </location>
</feature>
<evidence type="ECO:0000313" key="2">
    <source>
        <dbReference type="EMBL" id="OHU10332.1"/>
    </source>
</evidence>
<proteinExistence type="predicted"/>
<sequence>MTTRLTPGKRLRRTLDAAVAERELDWSPTDLAVALPMIEATADRIEVLRGKFADESDRDGPLAVRAVQLAAELRQLEAQLARMVTALGLDDDGEDETPPKSARHQAAALSRWDRRSHRRVG</sequence>
<gene>
    <name evidence="2" type="ORF">BKG73_10660</name>
</gene>
<keyword evidence="3" id="KW-1185">Reference proteome</keyword>
<protein>
    <recommendedName>
        <fullName evidence="4">Transposase</fullName>
    </recommendedName>
</protein>
<evidence type="ECO:0000256" key="1">
    <source>
        <dbReference type="SAM" id="MobiDB-lite"/>
    </source>
</evidence>
<dbReference type="EMBL" id="MLIH01000011">
    <property type="protein sequence ID" value="OHU10332.1"/>
    <property type="molecule type" value="Genomic_DNA"/>
</dbReference>
<dbReference type="Proteomes" id="UP000179621">
    <property type="component" value="Unassembled WGS sequence"/>
</dbReference>
<accession>A0ABX3C1K5</accession>
<name>A0ABX3C1K5_9MYCO</name>